<dbReference type="HOGENOM" id="CLU_2458186_0_0_1"/>
<dbReference type="AlphaFoldDB" id="A0A072ULK0"/>
<proteinExistence type="predicted"/>
<name>A0A072ULK0_MEDTR</name>
<reference evidence="2" key="3">
    <citation type="submission" date="2015-04" db="UniProtKB">
        <authorList>
            <consortium name="EnsemblPlants"/>
        </authorList>
    </citation>
    <scope>IDENTIFICATION</scope>
    <source>
        <strain evidence="2">cv. Jemalong A17</strain>
    </source>
</reference>
<gene>
    <name evidence="1" type="ordered locus">MTR_4g056410</name>
</gene>
<evidence type="ECO:0000313" key="2">
    <source>
        <dbReference type="EnsemblPlants" id="KEH29933"/>
    </source>
</evidence>
<keyword evidence="3" id="KW-1185">Reference proteome</keyword>
<dbReference type="EMBL" id="CM001220">
    <property type="protein sequence ID" value="KEH29933.1"/>
    <property type="molecule type" value="Genomic_DNA"/>
</dbReference>
<organism evidence="1 3">
    <name type="scientific">Medicago truncatula</name>
    <name type="common">Barrel medic</name>
    <name type="synonym">Medicago tribuloides</name>
    <dbReference type="NCBI Taxonomy" id="3880"/>
    <lineage>
        <taxon>Eukaryota</taxon>
        <taxon>Viridiplantae</taxon>
        <taxon>Streptophyta</taxon>
        <taxon>Embryophyta</taxon>
        <taxon>Tracheophyta</taxon>
        <taxon>Spermatophyta</taxon>
        <taxon>Magnoliopsida</taxon>
        <taxon>eudicotyledons</taxon>
        <taxon>Gunneridae</taxon>
        <taxon>Pentapetalae</taxon>
        <taxon>rosids</taxon>
        <taxon>fabids</taxon>
        <taxon>Fabales</taxon>
        <taxon>Fabaceae</taxon>
        <taxon>Papilionoideae</taxon>
        <taxon>50 kb inversion clade</taxon>
        <taxon>NPAAA clade</taxon>
        <taxon>Hologalegina</taxon>
        <taxon>IRL clade</taxon>
        <taxon>Trifolieae</taxon>
        <taxon>Medicago</taxon>
    </lineage>
</organism>
<evidence type="ECO:0000313" key="1">
    <source>
        <dbReference type="EMBL" id="KEH29933.1"/>
    </source>
</evidence>
<reference evidence="1 3" key="2">
    <citation type="journal article" date="2014" name="BMC Genomics">
        <title>An improved genome release (version Mt4.0) for the model legume Medicago truncatula.</title>
        <authorList>
            <person name="Tang H."/>
            <person name="Krishnakumar V."/>
            <person name="Bidwell S."/>
            <person name="Rosen B."/>
            <person name="Chan A."/>
            <person name="Zhou S."/>
            <person name="Gentzbittel L."/>
            <person name="Childs K.L."/>
            <person name="Yandell M."/>
            <person name="Gundlach H."/>
            <person name="Mayer K.F."/>
            <person name="Schwartz D.C."/>
            <person name="Town C.D."/>
        </authorList>
    </citation>
    <scope>GENOME REANNOTATION</scope>
    <source>
        <strain evidence="1">A17</strain>
        <strain evidence="2 3">cv. Jemalong A17</strain>
    </source>
</reference>
<dbReference type="Proteomes" id="UP000002051">
    <property type="component" value="Chromosome 4"/>
</dbReference>
<evidence type="ECO:0000313" key="3">
    <source>
        <dbReference type="Proteomes" id="UP000002051"/>
    </source>
</evidence>
<protein>
    <submittedName>
        <fullName evidence="1 2">Uncharacterized protein</fullName>
    </submittedName>
</protein>
<accession>A0A072ULK0</accession>
<sequence>MTSSEAEGHQKQEIGWFWMWPLVVRFAIHQPERVCLCFKNPKGFQAIMFATLWYYMLERALTLAALLRELLALGFCYRVGSRSVRQFEA</sequence>
<dbReference type="EnsemblPlants" id="KEH29933">
    <property type="protein sequence ID" value="KEH29933"/>
    <property type="gene ID" value="MTR_4g056410"/>
</dbReference>
<reference evidence="1 3" key="1">
    <citation type="journal article" date="2011" name="Nature">
        <title>The Medicago genome provides insight into the evolution of rhizobial symbioses.</title>
        <authorList>
            <person name="Young N.D."/>
            <person name="Debelle F."/>
            <person name="Oldroyd G.E."/>
            <person name="Geurts R."/>
            <person name="Cannon S.B."/>
            <person name="Udvardi M.K."/>
            <person name="Benedito V.A."/>
            <person name="Mayer K.F."/>
            <person name="Gouzy J."/>
            <person name="Schoof H."/>
            <person name="Van de Peer Y."/>
            <person name="Proost S."/>
            <person name="Cook D.R."/>
            <person name="Meyers B.C."/>
            <person name="Spannagl M."/>
            <person name="Cheung F."/>
            <person name="De Mita S."/>
            <person name="Krishnakumar V."/>
            <person name="Gundlach H."/>
            <person name="Zhou S."/>
            <person name="Mudge J."/>
            <person name="Bharti A.K."/>
            <person name="Murray J.D."/>
            <person name="Naoumkina M.A."/>
            <person name="Rosen B."/>
            <person name="Silverstein K.A."/>
            <person name="Tang H."/>
            <person name="Rombauts S."/>
            <person name="Zhao P.X."/>
            <person name="Zhou P."/>
            <person name="Barbe V."/>
            <person name="Bardou P."/>
            <person name="Bechner M."/>
            <person name="Bellec A."/>
            <person name="Berger A."/>
            <person name="Berges H."/>
            <person name="Bidwell S."/>
            <person name="Bisseling T."/>
            <person name="Choisne N."/>
            <person name="Couloux A."/>
            <person name="Denny R."/>
            <person name="Deshpande S."/>
            <person name="Dai X."/>
            <person name="Doyle J.J."/>
            <person name="Dudez A.M."/>
            <person name="Farmer A.D."/>
            <person name="Fouteau S."/>
            <person name="Franken C."/>
            <person name="Gibelin C."/>
            <person name="Gish J."/>
            <person name="Goldstein S."/>
            <person name="Gonzalez A.J."/>
            <person name="Green P.J."/>
            <person name="Hallab A."/>
            <person name="Hartog M."/>
            <person name="Hua A."/>
            <person name="Humphray S.J."/>
            <person name="Jeong D.H."/>
            <person name="Jing Y."/>
            <person name="Jocker A."/>
            <person name="Kenton S.M."/>
            <person name="Kim D.J."/>
            <person name="Klee K."/>
            <person name="Lai H."/>
            <person name="Lang C."/>
            <person name="Lin S."/>
            <person name="Macmil S.L."/>
            <person name="Magdelenat G."/>
            <person name="Matthews L."/>
            <person name="McCorrison J."/>
            <person name="Monaghan E.L."/>
            <person name="Mun J.H."/>
            <person name="Najar F.Z."/>
            <person name="Nicholson C."/>
            <person name="Noirot C."/>
            <person name="O'Bleness M."/>
            <person name="Paule C.R."/>
            <person name="Poulain J."/>
            <person name="Prion F."/>
            <person name="Qin B."/>
            <person name="Qu C."/>
            <person name="Retzel E.F."/>
            <person name="Riddle C."/>
            <person name="Sallet E."/>
            <person name="Samain S."/>
            <person name="Samson N."/>
            <person name="Sanders I."/>
            <person name="Saurat O."/>
            <person name="Scarpelli C."/>
            <person name="Schiex T."/>
            <person name="Segurens B."/>
            <person name="Severin A.J."/>
            <person name="Sherrier D.J."/>
            <person name="Shi R."/>
            <person name="Sims S."/>
            <person name="Singer S.R."/>
            <person name="Sinharoy S."/>
            <person name="Sterck L."/>
            <person name="Viollet A."/>
            <person name="Wang B.B."/>
            <person name="Wang K."/>
            <person name="Wang M."/>
            <person name="Wang X."/>
            <person name="Warfsmann J."/>
            <person name="Weissenbach J."/>
            <person name="White D.D."/>
            <person name="White J.D."/>
            <person name="Wiley G.B."/>
            <person name="Wincker P."/>
            <person name="Xing Y."/>
            <person name="Yang L."/>
            <person name="Yao Z."/>
            <person name="Ying F."/>
            <person name="Zhai J."/>
            <person name="Zhou L."/>
            <person name="Zuber A."/>
            <person name="Denarie J."/>
            <person name="Dixon R.A."/>
            <person name="May G.D."/>
            <person name="Schwartz D.C."/>
            <person name="Rogers J."/>
            <person name="Quetier F."/>
            <person name="Town C.D."/>
            <person name="Roe B.A."/>
        </authorList>
    </citation>
    <scope>NUCLEOTIDE SEQUENCE [LARGE SCALE GENOMIC DNA]</scope>
    <source>
        <strain evidence="1">A17</strain>
        <strain evidence="2 3">cv. Jemalong A17</strain>
    </source>
</reference>